<comment type="caution">
    <text evidence="2">The sequence shown here is derived from an EMBL/GenBank/DDBJ whole genome shotgun (WGS) entry which is preliminary data.</text>
</comment>
<evidence type="ECO:0000313" key="2">
    <source>
        <dbReference type="EMBL" id="MVN14271.1"/>
    </source>
</evidence>
<dbReference type="Proteomes" id="UP000468327">
    <property type="component" value="Unassembled WGS sequence"/>
</dbReference>
<evidence type="ECO:0000313" key="3">
    <source>
        <dbReference type="Proteomes" id="UP000468327"/>
    </source>
</evidence>
<keyword evidence="3" id="KW-1185">Reference proteome</keyword>
<evidence type="ECO:0000256" key="1">
    <source>
        <dbReference type="SAM" id="MobiDB-lite"/>
    </source>
</evidence>
<accession>A0A6N8IEH9</accession>
<feature type="compositionally biased region" description="Basic and acidic residues" evidence="1">
    <location>
        <begin position="58"/>
        <end position="71"/>
    </location>
</feature>
<dbReference type="RefSeq" id="WP_157004773.1">
    <property type="nucleotide sequence ID" value="NZ_DBEZUE010000063.1"/>
</dbReference>
<name>A0A6N8IEH9_9ACTN</name>
<feature type="region of interest" description="Disordered" evidence="1">
    <location>
        <begin position="19"/>
        <end position="85"/>
    </location>
</feature>
<protein>
    <submittedName>
        <fullName evidence="2">Uncharacterized protein</fullName>
    </submittedName>
</protein>
<reference evidence="2 3" key="1">
    <citation type="submission" date="2019-11" db="EMBL/GenBank/DDBJ databases">
        <title>Whole genome shotgun sequencing (WGS) data from Adlercreutzia equolifaciens ResAG-91, Eggerthella lenta MRI-F36, MRI-F37, MRI-F40, ResAG-49, ResAG-88, ResAG-121, ResAG-145, and Gordonibacter sp. ResAG-5, ResAG-26, ResAG-43, ResAG-50, ResAG-59.</title>
        <authorList>
            <person name="Stoll D.A."/>
            <person name="Danylec N."/>
            <person name="Franz C.M.A.P."/>
            <person name="Huch M."/>
        </authorList>
    </citation>
    <scope>NUCLEOTIDE SEQUENCE [LARGE SCALE GENOMIC DNA]</scope>
    <source>
        <strain evidence="2 3">ResAG-59</strain>
    </source>
</reference>
<organism evidence="2 3">
    <name type="scientific">Gordonibacter urolithinfaciens</name>
    <dbReference type="NCBI Taxonomy" id="1335613"/>
    <lineage>
        <taxon>Bacteria</taxon>
        <taxon>Bacillati</taxon>
        <taxon>Actinomycetota</taxon>
        <taxon>Coriobacteriia</taxon>
        <taxon>Eggerthellales</taxon>
        <taxon>Eggerthellaceae</taxon>
        <taxon>Gordonibacter</taxon>
    </lineage>
</organism>
<feature type="compositionally biased region" description="Low complexity" evidence="1">
    <location>
        <begin position="36"/>
        <end position="50"/>
    </location>
</feature>
<dbReference type="AlphaFoldDB" id="A0A6N8IEH9"/>
<proteinExistence type="predicted"/>
<sequence length="85" mass="8739">MGSCGAFCSFCGRCGKTVEKSFSGPRPTDAAPPGVSARSASTASQQRATAEYAVGDVASDRHVPAEPKGDYRSSTIHNEGGDTLE</sequence>
<dbReference type="EMBL" id="WPOC01000003">
    <property type="protein sequence ID" value="MVN14271.1"/>
    <property type="molecule type" value="Genomic_DNA"/>
</dbReference>
<gene>
    <name evidence="2" type="ORF">GO738_02710</name>
</gene>